<dbReference type="STRING" id="935700.jaqu_09940"/>
<dbReference type="PATRIC" id="fig|935700.4.peg.1038"/>
<protein>
    <submittedName>
        <fullName evidence="3">Acr1 protein</fullName>
        <ecNumber evidence="3">1.2.1.-</ecNumber>
    </submittedName>
</protein>
<dbReference type="Pfam" id="PF00106">
    <property type="entry name" value="adh_short"/>
    <property type="match status" value="1"/>
</dbReference>
<dbReference type="PRINTS" id="PR00081">
    <property type="entry name" value="GDHRDH"/>
</dbReference>
<reference evidence="3 4" key="1">
    <citation type="submission" date="2015-02" db="EMBL/GenBank/DDBJ databases">
        <title>Genome Sequence of Jannaschia aquimarina DSM28248, a member of the Roseobacter clade.</title>
        <authorList>
            <person name="Voget S."/>
            <person name="Daniel R."/>
        </authorList>
    </citation>
    <scope>NUCLEOTIDE SEQUENCE [LARGE SCALE GENOMIC DNA]</scope>
    <source>
        <strain evidence="3 4">GSW-M26</strain>
    </source>
</reference>
<dbReference type="InterPro" id="IPR002347">
    <property type="entry name" value="SDR_fam"/>
</dbReference>
<dbReference type="EMBL" id="JYFE01000020">
    <property type="protein sequence ID" value="KIT17263.1"/>
    <property type="molecule type" value="Genomic_DNA"/>
</dbReference>
<dbReference type="EC" id="1.2.1.-" evidence="3"/>
<accession>A0A0D1DBD5</accession>
<dbReference type="Proteomes" id="UP000032232">
    <property type="component" value="Unassembled WGS sequence"/>
</dbReference>
<name>A0A0D1DBD5_9RHOB</name>
<organism evidence="3 4">
    <name type="scientific">Jannaschia aquimarina</name>
    <dbReference type="NCBI Taxonomy" id="935700"/>
    <lineage>
        <taxon>Bacteria</taxon>
        <taxon>Pseudomonadati</taxon>
        <taxon>Pseudomonadota</taxon>
        <taxon>Alphaproteobacteria</taxon>
        <taxon>Rhodobacterales</taxon>
        <taxon>Roseobacteraceae</taxon>
        <taxon>Jannaschia</taxon>
    </lineage>
</organism>
<dbReference type="CDD" id="cd05233">
    <property type="entry name" value="SDR_c"/>
    <property type="match status" value="1"/>
</dbReference>
<dbReference type="Gene3D" id="3.40.50.720">
    <property type="entry name" value="NAD(P)-binding Rossmann-like Domain"/>
    <property type="match status" value="1"/>
</dbReference>
<evidence type="ECO:0000313" key="3">
    <source>
        <dbReference type="EMBL" id="KIT17263.1"/>
    </source>
</evidence>
<gene>
    <name evidence="3" type="primary">acr1</name>
    <name evidence="3" type="ORF">jaqu_09940</name>
</gene>
<dbReference type="GO" id="GO:0016491">
    <property type="term" value="F:oxidoreductase activity"/>
    <property type="evidence" value="ECO:0007669"/>
    <property type="project" value="UniProtKB-KW"/>
</dbReference>
<proteinExistence type="inferred from homology"/>
<evidence type="ECO:0000313" key="4">
    <source>
        <dbReference type="Proteomes" id="UP000032232"/>
    </source>
</evidence>
<dbReference type="SUPFAM" id="SSF51735">
    <property type="entry name" value="NAD(P)-binding Rossmann-fold domains"/>
    <property type="match status" value="1"/>
</dbReference>
<dbReference type="InterPro" id="IPR036291">
    <property type="entry name" value="NAD(P)-bd_dom_sf"/>
</dbReference>
<sequence>MALGAAMDQTYPALVTGASRGLGAAIAKRLAHRFHVVAVARTQGGLEELDDAIQQAGGQATLAPMDVTDAGAMQHLCRSIHDRWGGLAVWAHTAITPPPLTPADMVSEKDMASALKTNVTALARLIPYVSPLLRAAGGGDALFFDDEKPAKFAGPYNATKAAQRALVQAWQAESTADGAPRIHLLRPEPMPTAIRARFHPGEDKSRLATPMQEAERLLEPLGF</sequence>
<comment type="similarity">
    <text evidence="1">Belongs to the short-chain dehydrogenases/reductases (SDR) family.</text>
</comment>
<dbReference type="PANTHER" id="PTHR43669">
    <property type="entry name" value="5-KETO-D-GLUCONATE 5-REDUCTASE"/>
    <property type="match status" value="1"/>
</dbReference>
<keyword evidence="4" id="KW-1185">Reference proteome</keyword>
<dbReference type="AlphaFoldDB" id="A0A0D1DBD5"/>
<evidence type="ECO:0000256" key="1">
    <source>
        <dbReference type="ARBA" id="ARBA00006484"/>
    </source>
</evidence>
<keyword evidence="2 3" id="KW-0560">Oxidoreductase</keyword>
<comment type="caution">
    <text evidence="3">The sequence shown here is derived from an EMBL/GenBank/DDBJ whole genome shotgun (WGS) entry which is preliminary data.</text>
</comment>
<evidence type="ECO:0000256" key="2">
    <source>
        <dbReference type="ARBA" id="ARBA00023002"/>
    </source>
</evidence>
<dbReference type="PANTHER" id="PTHR43669:SF3">
    <property type="entry name" value="ALCOHOL DEHYDROGENASE, PUTATIVE (AFU_ORTHOLOGUE AFUA_3G03445)-RELATED"/>
    <property type="match status" value="1"/>
</dbReference>